<comment type="caution">
    <text evidence="1">The sequence shown here is derived from an EMBL/GenBank/DDBJ whole genome shotgun (WGS) entry which is preliminary data.</text>
</comment>
<dbReference type="SUPFAM" id="SSF53756">
    <property type="entry name" value="UDP-Glycosyltransferase/glycogen phosphorylase"/>
    <property type="match status" value="1"/>
</dbReference>
<reference evidence="1" key="2">
    <citation type="submission" date="2023-05" db="EMBL/GenBank/DDBJ databases">
        <authorList>
            <person name="Schelkunov M.I."/>
        </authorList>
    </citation>
    <scope>NUCLEOTIDE SEQUENCE</scope>
    <source>
        <strain evidence="1">Hsosn_3</strain>
        <tissue evidence="1">Leaf</tissue>
    </source>
</reference>
<evidence type="ECO:0000313" key="2">
    <source>
        <dbReference type="Proteomes" id="UP001237642"/>
    </source>
</evidence>
<dbReference type="Gene3D" id="3.40.50.2000">
    <property type="entry name" value="Glycogen Phosphorylase B"/>
    <property type="match status" value="1"/>
</dbReference>
<dbReference type="AlphaFoldDB" id="A0AAD8H419"/>
<reference evidence="1" key="1">
    <citation type="submission" date="2023-02" db="EMBL/GenBank/DDBJ databases">
        <title>Genome of toxic invasive species Heracleum sosnowskyi carries increased number of genes despite the absence of recent whole-genome duplications.</title>
        <authorList>
            <person name="Schelkunov M."/>
            <person name="Shtratnikova V."/>
            <person name="Makarenko M."/>
            <person name="Klepikova A."/>
            <person name="Omelchenko D."/>
            <person name="Novikova G."/>
            <person name="Obukhova E."/>
            <person name="Bogdanov V."/>
            <person name="Penin A."/>
            <person name="Logacheva M."/>
        </authorList>
    </citation>
    <scope>NUCLEOTIDE SEQUENCE</scope>
    <source>
        <strain evidence="1">Hsosn_3</strain>
        <tissue evidence="1">Leaf</tissue>
    </source>
</reference>
<proteinExistence type="predicted"/>
<accession>A0AAD8H419</accession>
<dbReference type="Proteomes" id="UP001237642">
    <property type="component" value="Unassembled WGS sequence"/>
</dbReference>
<protein>
    <submittedName>
        <fullName evidence="1">Uncharacterized protein</fullName>
    </submittedName>
</protein>
<gene>
    <name evidence="1" type="ORF">POM88_043706</name>
</gene>
<name>A0AAD8H419_9APIA</name>
<keyword evidence="2" id="KW-1185">Reference proteome</keyword>
<dbReference type="EMBL" id="JAUIZM010000010">
    <property type="protein sequence ID" value="KAK1359232.1"/>
    <property type="molecule type" value="Genomic_DNA"/>
</dbReference>
<organism evidence="1 2">
    <name type="scientific">Heracleum sosnowskyi</name>
    <dbReference type="NCBI Taxonomy" id="360622"/>
    <lineage>
        <taxon>Eukaryota</taxon>
        <taxon>Viridiplantae</taxon>
        <taxon>Streptophyta</taxon>
        <taxon>Embryophyta</taxon>
        <taxon>Tracheophyta</taxon>
        <taxon>Spermatophyta</taxon>
        <taxon>Magnoliopsida</taxon>
        <taxon>eudicotyledons</taxon>
        <taxon>Gunneridae</taxon>
        <taxon>Pentapetalae</taxon>
        <taxon>asterids</taxon>
        <taxon>campanulids</taxon>
        <taxon>Apiales</taxon>
        <taxon>Apiaceae</taxon>
        <taxon>Apioideae</taxon>
        <taxon>apioid superclade</taxon>
        <taxon>Tordylieae</taxon>
        <taxon>Tordyliinae</taxon>
        <taxon>Heracleum</taxon>
    </lineage>
</organism>
<evidence type="ECO:0000313" key="1">
    <source>
        <dbReference type="EMBL" id="KAK1359232.1"/>
    </source>
</evidence>
<sequence>MIFTYTPVHCLEPLASLVSQFNDEANKDSDVPPVTCIIADGLLSSALKVAQQFNVARVLFCTISASALLAYTQFGQLVERGYTPLKDESYVTNGYLDTIVNGGTAICYFRATLLPDLLVANLSLTGKLKHPSHMGISATFPFLASPLSCYRS</sequence>